<dbReference type="SUPFAM" id="SSF81301">
    <property type="entry name" value="Nucleotidyltransferase"/>
    <property type="match status" value="1"/>
</dbReference>
<dbReference type="Gene3D" id="3.30.460.40">
    <property type="match status" value="1"/>
</dbReference>
<reference evidence="1 2" key="1">
    <citation type="submission" date="2017-02" db="EMBL/GenBank/DDBJ databases">
        <title>The complete genomic sequence of a novel cold adapted crude oil-degrading bacterium Planococcus qaidamina Y42.</title>
        <authorList>
            <person name="Yang R."/>
        </authorList>
    </citation>
    <scope>NUCLEOTIDE SEQUENCE [LARGE SCALE GENOMIC DNA]</scope>
    <source>
        <strain evidence="1 2">Y42</strain>
    </source>
</reference>
<dbReference type="InterPro" id="IPR019646">
    <property type="entry name" value="Aminoglyc_AdlTrfase"/>
</dbReference>
<accession>A0A1Q2KZH4</accession>
<evidence type="ECO:0000313" key="1">
    <source>
        <dbReference type="EMBL" id="AQQ53563.1"/>
    </source>
</evidence>
<organism evidence="1 2">
    <name type="scientific">Planococcus lenghuensis</name>
    <dbReference type="NCBI Taxonomy" id="2213202"/>
    <lineage>
        <taxon>Bacteria</taxon>
        <taxon>Bacillati</taxon>
        <taxon>Bacillota</taxon>
        <taxon>Bacilli</taxon>
        <taxon>Bacillales</taxon>
        <taxon>Caryophanaceae</taxon>
        <taxon>Planococcus</taxon>
    </lineage>
</organism>
<dbReference type="RefSeq" id="WP_077589458.1">
    <property type="nucleotide sequence ID" value="NZ_CP019640.1"/>
</dbReference>
<dbReference type="OrthoDB" id="9800567at2"/>
<sequence>MRTDLSNWKLLAITEIYELFSETPVHWGITGGLALDMHLGRKSRYHRDIDVVIYRNDQQIIYQLLKNEWTLYKAKDGKLSLWGEGDFLNTVNDIWVSKDNHSPWSFQIMLMNCEYDKWIYRREKTIKIPKVELFSHTEKNFPYLKLAIQLLYKGGSSHSTSSSARM</sequence>
<keyword evidence="2" id="KW-1185">Reference proteome</keyword>
<evidence type="ECO:0000313" key="2">
    <source>
        <dbReference type="Proteomes" id="UP000188184"/>
    </source>
</evidence>
<gene>
    <name evidence="1" type="ORF">B0X71_11090</name>
</gene>
<dbReference type="AlphaFoldDB" id="A0A1Q2KZH4"/>
<dbReference type="InterPro" id="IPR043519">
    <property type="entry name" value="NT_sf"/>
</dbReference>
<evidence type="ECO:0008006" key="3">
    <source>
        <dbReference type="Google" id="ProtNLM"/>
    </source>
</evidence>
<dbReference type="Pfam" id="PF10706">
    <property type="entry name" value="Aminoglyc_resit"/>
    <property type="match status" value="1"/>
</dbReference>
<dbReference type="Proteomes" id="UP000188184">
    <property type="component" value="Chromosome"/>
</dbReference>
<dbReference type="KEGG" id="pmar:B0X71_11090"/>
<proteinExistence type="predicted"/>
<dbReference type="EMBL" id="CP019640">
    <property type="protein sequence ID" value="AQQ53563.1"/>
    <property type="molecule type" value="Genomic_DNA"/>
</dbReference>
<name>A0A1Q2KZH4_9BACL</name>
<protein>
    <recommendedName>
        <fullName evidence="3">Aminoglycoside-2''-adenylyltransferase</fullName>
    </recommendedName>
</protein>